<protein>
    <recommendedName>
        <fullName evidence="1">Glutamine amidotransferase domain-containing protein</fullName>
    </recommendedName>
</protein>
<dbReference type="PANTHER" id="PTHR42695:SF5">
    <property type="entry name" value="GLUTAMINE AMIDOTRANSFERASE YLR126C-RELATED"/>
    <property type="match status" value="1"/>
</dbReference>
<feature type="non-terminal residue" evidence="2">
    <location>
        <position position="140"/>
    </location>
</feature>
<dbReference type="PROSITE" id="PS51273">
    <property type="entry name" value="GATASE_TYPE_1"/>
    <property type="match status" value="1"/>
</dbReference>
<proteinExistence type="predicted"/>
<name>A0A382GJU4_9ZZZZ</name>
<dbReference type="InterPro" id="IPR044992">
    <property type="entry name" value="ChyE-like"/>
</dbReference>
<dbReference type="EMBL" id="UINC01055777">
    <property type="protein sequence ID" value="SVB75045.1"/>
    <property type="molecule type" value="Genomic_DNA"/>
</dbReference>
<dbReference type="CDD" id="cd01741">
    <property type="entry name" value="GATase1_1"/>
    <property type="match status" value="1"/>
</dbReference>
<organism evidence="2">
    <name type="scientific">marine metagenome</name>
    <dbReference type="NCBI Taxonomy" id="408172"/>
    <lineage>
        <taxon>unclassified sequences</taxon>
        <taxon>metagenomes</taxon>
        <taxon>ecological metagenomes</taxon>
    </lineage>
</organism>
<evidence type="ECO:0000259" key="1">
    <source>
        <dbReference type="Pfam" id="PF00117"/>
    </source>
</evidence>
<dbReference type="SUPFAM" id="SSF52317">
    <property type="entry name" value="Class I glutamine amidotransferase-like"/>
    <property type="match status" value="1"/>
</dbReference>
<gene>
    <name evidence="2" type="ORF">METZ01_LOCUS227899</name>
</gene>
<feature type="domain" description="Glutamine amidotransferase" evidence="1">
    <location>
        <begin position="24"/>
        <end position="137"/>
    </location>
</feature>
<dbReference type="Gene3D" id="3.40.50.880">
    <property type="match status" value="1"/>
</dbReference>
<dbReference type="PANTHER" id="PTHR42695">
    <property type="entry name" value="GLUTAMINE AMIDOTRANSFERASE YLR126C-RELATED"/>
    <property type="match status" value="1"/>
</dbReference>
<sequence length="140" mass="15691">MLQEVDPSILTKVYEVQLEEYPKDENECDAFLVTGSKVSAYEDLPWINKLKEFIQSLHANKKKIIGICFGHQLIAEALGGIVIKSNKGWHVGVDSVKVNDEAKIFGIPNDVFNLIYNHQDEVHTLPKNAKLLASSENCPI</sequence>
<dbReference type="Pfam" id="PF00117">
    <property type="entry name" value="GATase"/>
    <property type="match status" value="1"/>
</dbReference>
<dbReference type="InterPro" id="IPR017926">
    <property type="entry name" value="GATASE"/>
</dbReference>
<accession>A0A382GJU4</accession>
<dbReference type="InterPro" id="IPR029062">
    <property type="entry name" value="Class_I_gatase-like"/>
</dbReference>
<dbReference type="GO" id="GO:0005829">
    <property type="term" value="C:cytosol"/>
    <property type="evidence" value="ECO:0007669"/>
    <property type="project" value="TreeGrafter"/>
</dbReference>
<dbReference type="AlphaFoldDB" id="A0A382GJU4"/>
<evidence type="ECO:0000313" key="2">
    <source>
        <dbReference type="EMBL" id="SVB75045.1"/>
    </source>
</evidence>
<reference evidence="2" key="1">
    <citation type="submission" date="2018-05" db="EMBL/GenBank/DDBJ databases">
        <authorList>
            <person name="Lanie J.A."/>
            <person name="Ng W.-L."/>
            <person name="Kazmierczak K.M."/>
            <person name="Andrzejewski T.M."/>
            <person name="Davidsen T.M."/>
            <person name="Wayne K.J."/>
            <person name="Tettelin H."/>
            <person name="Glass J.I."/>
            <person name="Rusch D."/>
            <person name="Podicherti R."/>
            <person name="Tsui H.-C.T."/>
            <person name="Winkler M.E."/>
        </authorList>
    </citation>
    <scope>NUCLEOTIDE SEQUENCE</scope>
</reference>